<accession>A0A931E6Z0</accession>
<evidence type="ECO:0000313" key="3">
    <source>
        <dbReference type="EMBL" id="MBF5027890.1"/>
    </source>
</evidence>
<dbReference type="EMBL" id="JADKYY010000011">
    <property type="protein sequence ID" value="MBF5027890.1"/>
    <property type="molecule type" value="Genomic_DNA"/>
</dbReference>
<feature type="transmembrane region" description="Helical" evidence="1">
    <location>
        <begin position="126"/>
        <end position="152"/>
    </location>
</feature>
<dbReference type="InterPro" id="IPR018639">
    <property type="entry name" value="DUF2062"/>
</dbReference>
<dbReference type="Pfam" id="PF09835">
    <property type="entry name" value="DUF2062"/>
    <property type="match status" value="1"/>
</dbReference>
<feature type="transmembrane region" description="Helical" evidence="1">
    <location>
        <begin position="46"/>
        <end position="69"/>
    </location>
</feature>
<evidence type="ECO:0000259" key="2">
    <source>
        <dbReference type="Pfam" id="PF09835"/>
    </source>
</evidence>
<proteinExistence type="predicted"/>
<keyword evidence="1" id="KW-1133">Transmembrane helix</keyword>
<organism evidence="3 4">
    <name type="scientific">Planobacterium oryzisoli</name>
    <dbReference type="NCBI Taxonomy" id="2771435"/>
    <lineage>
        <taxon>Bacteria</taxon>
        <taxon>Pseudomonadati</taxon>
        <taxon>Bacteroidota</taxon>
        <taxon>Flavobacteriia</taxon>
        <taxon>Flavobacteriales</taxon>
        <taxon>Weeksellaceae</taxon>
        <taxon>Chryseobacterium group</taxon>
        <taxon>Chryseobacterium</taxon>
    </lineage>
</organism>
<dbReference type="PANTHER" id="PTHR40547:SF1">
    <property type="entry name" value="SLL0298 PROTEIN"/>
    <property type="match status" value="1"/>
</dbReference>
<evidence type="ECO:0000256" key="1">
    <source>
        <dbReference type="SAM" id="Phobius"/>
    </source>
</evidence>
<gene>
    <name evidence="3" type="ORF">IC612_08785</name>
</gene>
<reference evidence="3" key="1">
    <citation type="submission" date="2020-11" db="EMBL/GenBank/DDBJ databases">
        <title>Genome seq and assembly of Planobacterium sp.</title>
        <authorList>
            <person name="Chhetri G."/>
        </authorList>
    </citation>
    <scope>NUCLEOTIDE SEQUENCE</scope>
    <source>
        <strain evidence="3">GCR5</strain>
    </source>
</reference>
<comment type="caution">
    <text evidence="3">The sequence shown here is derived from an EMBL/GenBank/DDBJ whole genome shotgun (WGS) entry which is preliminary data.</text>
</comment>
<dbReference type="Proteomes" id="UP000694480">
    <property type="component" value="Unassembled WGS sequence"/>
</dbReference>
<feature type="domain" description="DUF2062" evidence="2">
    <location>
        <begin position="43"/>
        <end position="156"/>
    </location>
</feature>
<feature type="transmembrane region" description="Helical" evidence="1">
    <location>
        <begin position="81"/>
        <end position="106"/>
    </location>
</feature>
<dbReference type="AlphaFoldDB" id="A0A931E6Z0"/>
<evidence type="ECO:0000313" key="4">
    <source>
        <dbReference type="Proteomes" id="UP000694480"/>
    </source>
</evidence>
<keyword evidence="4" id="KW-1185">Reference proteome</keyword>
<sequence length="165" mass="18660">MFAKIKNALSSQRVFYRYYRRKGWKRFVKENILETNAPNYIKAQSIALGLFIGFSPFWGLHTFLVVFLASTLKLNKMLSFIASQIAFPPLVPFIIYGSIVTGRQFIGGENPVALNDVGIEDIKRNVLQYLVGGMLWATVISLIGGLVSYVLLTRLQPENKAIRNK</sequence>
<keyword evidence="1" id="KW-0812">Transmembrane</keyword>
<keyword evidence="1" id="KW-0472">Membrane</keyword>
<name>A0A931E6Z0_9FLAO</name>
<dbReference type="PANTHER" id="PTHR40547">
    <property type="entry name" value="SLL0298 PROTEIN"/>
    <property type="match status" value="1"/>
</dbReference>
<dbReference type="RefSeq" id="WP_194739815.1">
    <property type="nucleotide sequence ID" value="NZ_JADKYY010000011.1"/>
</dbReference>
<protein>
    <submittedName>
        <fullName evidence="3">DUF2062 domain-containing protein</fullName>
    </submittedName>
</protein>